<reference evidence="3 4" key="1">
    <citation type="journal article" date="2021" name="Front. Microbiol.">
        <title>Comprehensive Comparative Genomics and Phenotyping of Methylobacterium Species.</title>
        <authorList>
            <person name="Alessa O."/>
            <person name="Ogura Y."/>
            <person name="Fujitani Y."/>
            <person name="Takami H."/>
            <person name="Hayashi T."/>
            <person name="Sahin N."/>
            <person name="Tani A."/>
        </authorList>
    </citation>
    <scope>NUCLEOTIDE SEQUENCE [LARGE SCALE GENOMIC DNA]</scope>
    <source>
        <strain evidence="3 4">DSM 23679</strain>
    </source>
</reference>
<dbReference type="InterPro" id="IPR012495">
    <property type="entry name" value="TadE-like_dom"/>
</dbReference>
<gene>
    <name evidence="3" type="ORF">AFCDBAGC_1779</name>
</gene>
<organism evidence="3 4">
    <name type="scientific">Methylobacterium cerastii</name>
    <dbReference type="NCBI Taxonomy" id="932741"/>
    <lineage>
        <taxon>Bacteria</taxon>
        <taxon>Pseudomonadati</taxon>
        <taxon>Pseudomonadota</taxon>
        <taxon>Alphaproteobacteria</taxon>
        <taxon>Hyphomicrobiales</taxon>
        <taxon>Methylobacteriaceae</taxon>
        <taxon>Methylobacterium</taxon>
    </lineage>
</organism>
<dbReference type="Pfam" id="PF07811">
    <property type="entry name" value="TadE"/>
    <property type="match status" value="1"/>
</dbReference>
<name>A0ABQ4QFE4_9HYPH</name>
<keyword evidence="1" id="KW-0812">Transmembrane</keyword>
<evidence type="ECO:0000313" key="4">
    <source>
        <dbReference type="Proteomes" id="UP001055117"/>
    </source>
</evidence>
<keyword evidence="1" id="KW-0472">Membrane</keyword>
<feature type="domain" description="TadE-like" evidence="2">
    <location>
        <begin position="23"/>
        <end position="65"/>
    </location>
</feature>
<keyword evidence="4" id="KW-1185">Reference proteome</keyword>
<evidence type="ECO:0000259" key="2">
    <source>
        <dbReference type="Pfam" id="PF07811"/>
    </source>
</evidence>
<keyword evidence="1" id="KW-1133">Transmembrane helix</keyword>
<evidence type="ECO:0000313" key="3">
    <source>
        <dbReference type="EMBL" id="GJD43918.1"/>
    </source>
</evidence>
<protein>
    <recommendedName>
        <fullName evidence="2">TadE-like domain-containing protein</fullName>
    </recommendedName>
</protein>
<evidence type="ECO:0000256" key="1">
    <source>
        <dbReference type="SAM" id="Phobius"/>
    </source>
</evidence>
<comment type="caution">
    <text evidence="3">The sequence shown here is derived from an EMBL/GenBank/DDBJ whole genome shotgun (WGS) entry which is preliminary data.</text>
</comment>
<feature type="transmembrane region" description="Helical" evidence="1">
    <location>
        <begin position="29"/>
        <end position="52"/>
    </location>
</feature>
<accession>A0ABQ4QFE4</accession>
<proteinExistence type="predicted"/>
<dbReference type="EMBL" id="BPQG01000025">
    <property type="protein sequence ID" value="GJD43918.1"/>
    <property type="molecule type" value="Genomic_DNA"/>
</dbReference>
<sequence>MPRRFTRPIRPPRLRSFAAATEGAAALEFALVALPFLALVGAIVQIAFVIWAGQNFDRTVQNAVRSLFTGQFQIANAATSSPAILLQKLNDAMCGTGANRTMTLFDCSSVKIDVSVASSFSAGAGATPMNATSRTWNSGFGTNYACAKPGAIVVVTAAVKIPVFFSLLNLAQKSFADGTHLLQSTAVFRTEPYQTTASTGC</sequence>
<dbReference type="Proteomes" id="UP001055117">
    <property type="component" value="Unassembled WGS sequence"/>
</dbReference>